<evidence type="ECO:0000259" key="7">
    <source>
        <dbReference type="PROSITE" id="PS50011"/>
    </source>
</evidence>
<keyword evidence="1" id="KW-0723">Serine/threonine-protein kinase</keyword>
<evidence type="ECO:0000256" key="2">
    <source>
        <dbReference type="ARBA" id="ARBA00022679"/>
    </source>
</evidence>
<protein>
    <recommendedName>
        <fullName evidence="7">Protein kinase domain-containing protein</fullName>
    </recommendedName>
</protein>
<proteinExistence type="predicted"/>
<keyword evidence="5" id="KW-0067">ATP-binding</keyword>
<dbReference type="FunFam" id="1.10.510.10:FF:000040">
    <property type="entry name" value="Mitogen-activated protein kinase"/>
    <property type="match status" value="1"/>
</dbReference>
<keyword evidence="4" id="KW-0418">Kinase</keyword>
<dbReference type="InterPro" id="IPR011009">
    <property type="entry name" value="Kinase-like_dom_sf"/>
</dbReference>
<dbReference type="GO" id="GO:0005524">
    <property type="term" value="F:ATP binding"/>
    <property type="evidence" value="ECO:0007669"/>
    <property type="project" value="UniProtKB-KW"/>
</dbReference>
<keyword evidence="2" id="KW-0808">Transferase</keyword>
<keyword evidence="3" id="KW-0547">Nucleotide-binding</keyword>
<sequence length="422" mass="47961">MPIDSLRLQTSCYTVNGRKFEVPHRYRLVKPVGQAAHSAACLARDVVTGEECSIRKVEDVFEHLTAARRTLRELRLLRHLRHENVMDVMSIFLPGSKRDFEDLYVVSEVKDTDLASVLRSKHTLSDEQNQFLLYQTLRGMKYVHSAGVVHGYLEPGSLLVNAACELRVCDFGLAKVSFEDKRLQTCPMTEYVSKRWYRAPEVLCSWVNYDSAIDVWSIGCVFAEMLLRRPLFPGDNAQHLLKLVVALLGTPSSEEQDAIPSESCRRFVGSLPHSEGRCREAFAGASEEAFDLLRSMLQFSPRSRVTVPQALERPYLDQFSCPEDEPTRGALEASDFEFERRRVDARALREELFQEALHYHPHTRDQYVREQRRLGRQRYSPKTCPLFPAPGEPLYSGGEEEGEVGQRSTGSSRESSDAQAVA</sequence>
<evidence type="ECO:0000313" key="8">
    <source>
        <dbReference type="EMBL" id="CAE4654346.1"/>
    </source>
</evidence>
<evidence type="ECO:0000256" key="6">
    <source>
        <dbReference type="SAM" id="MobiDB-lite"/>
    </source>
</evidence>
<dbReference type="PROSITE" id="PS50011">
    <property type="entry name" value="PROTEIN_KINASE_DOM"/>
    <property type="match status" value="1"/>
</dbReference>
<dbReference type="Gene3D" id="1.10.510.10">
    <property type="entry name" value="Transferase(Phosphotransferase) domain 1"/>
    <property type="match status" value="1"/>
</dbReference>
<dbReference type="GO" id="GO:0004674">
    <property type="term" value="F:protein serine/threonine kinase activity"/>
    <property type="evidence" value="ECO:0007669"/>
    <property type="project" value="UniProtKB-KW"/>
</dbReference>
<name>A0A7S4SRZ8_9DINO</name>
<organism evidence="8">
    <name type="scientific">Alexandrium monilatum</name>
    <dbReference type="NCBI Taxonomy" id="311494"/>
    <lineage>
        <taxon>Eukaryota</taxon>
        <taxon>Sar</taxon>
        <taxon>Alveolata</taxon>
        <taxon>Dinophyceae</taxon>
        <taxon>Gonyaulacales</taxon>
        <taxon>Pyrocystaceae</taxon>
        <taxon>Alexandrium</taxon>
    </lineage>
</organism>
<dbReference type="AlphaFoldDB" id="A0A7S4SRZ8"/>
<dbReference type="PANTHER" id="PTHR24055">
    <property type="entry name" value="MITOGEN-ACTIVATED PROTEIN KINASE"/>
    <property type="match status" value="1"/>
</dbReference>
<dbReference type="EMBL" id="HBNR01077842">
    <property type="protein sequence ID" value="CAE4654346.1"/>
    <property type="molecule type" value="Transcribed_RNA"/>
</dbReference>
<dbReference type="Gene3D" id="3.30.200.20">
    <property type="entry name" value="Phosphorylase Kinase, domain 1"/>
    <property type="match status" value="1"/>
</dbReference>
<dbReference type="InterPro" id="IPR050117">
    <property type="entry name" value="MAPK"/>
</dbReference>
<evidence type="ECO:0000256" key="5">
    <source>
        <dbReference type="ARBA" id="ARBA00022840"/>
    </source>
</evidence>
<evidence type="ECO:0000256" key="3">
    <source>
        <dbReference type="ARBA" id="ARBA00022741"/>
    </source>
</evidence>
<reference evidence="8" key="1">
    <citation type="submission" date="2021-01" db="EMBL/GenBank/DDBJ databases">
        <authorList>
            <person name="Corre E."/>
            <person name="Pelletier E."/>
            <person name="Niang G."/>
            <person name="Scheremetjew M."/>
            <person name="Finn R."/>
            <person name="Kale V."/>
            <person name="Holt S."/>
            <person name="Cochrane G."/>
            <person name="Meng A."/>
            <person name="Brown T."/>
            <person name="Cohen L."/>
        </authorList>
    </citation>
    <scope>NUCLEOTIDE SEQUENCE</scope>
    <source>
        <strain evidence="8">CCMP3105</strain>
    </source>
</reference>
<accession>A0A7S4SRZ8</accession>
<dbReference type="InterPro" id="IPR000719">
    <property type="entry name" value="Prot_kinase_dom"/>
</dbReference>
<dbReference type="FunFam" id="3.30.200.20:FF:000046">
    <property type="entry name" value="Mitogen-activated protein kinase"/>
    <property type="match status" value="1"/>
</dbReference>
<dbReference type="Pfam" id="PF00069">
    <property type="entry name" value="Pkinase"/>
    <property type="match status" value="1"/>
</dbReference>
<dbReference type="SUPFAM" id="SSF56112">
    <property type="entry name" value="Protein kinase-like (PK-like)"/>
    <property type="match status" value="1"/>
</dbReference>
<feature type="domain" description="Protein kinase" evidence="7">
    <location>
        <begin position="26"/>
        <end position="316"/>
    </location>
</feature>
<feature type="region of interest" description="Disordered" evidence="6">
    <location>
        <begin position="379"/>
        <end position="422"/>
    </location>
</feature>
<evidence type="ECO:0000256" key="1">
    <source>
        <dbReference type="ARBA" id="ARBA00022527"/>
    </source>
</evidence>
<gene>
    <name evidence="8" type="ORF">AMON00008_LOCUS55423</name>
</gene>
<evidence type="ECO:0000256" key="4">
    <source>
        <dbReference type="ARBA" id="ARBA00022777"/>
    </source>
</evidence>